<feature type="binding site" evidence="9">
    <location>
        <position position="130"/>
    </location>
    <ligand>
        <name>Zn(2+)</name>
        <dbReference type="ChEBI" id="CHEBI:29105"/>
    </ligand>
</feature>
<evidence type="ECO:0000313" key="14">
    <source>
        <dbReference type="Proteomes" id="UP000291469"/>
    </source>
</evidence>
<feature type="short sequence motif" description="'HIGH' region" evidence="9">
    <location>
        <begin position="12"/>
        <end position="22"/>
    </location>
</feature>
<evidence type="ECO:0000259" key="12">
    <source>
        <dbReference type="Pfam" id="PF19303"/>
    </source>
</evidence>
<evidence type="ECO:0000256" key="3">
    <source>
        <dbReference type="ARBA" id="ARBA00022723"/>
    </source>
</evidence>
<dbReference type="Pfam" id="PF09334">
    <property type="entry name" value="tRNA-synt_1g"/>
    <property type="match status" value="1"/>
</dbReference>
<dbReference type="Pfam" id="PF01406">
    <property type="entry name" value="tRNA-synt_1e"/>
    <property type="match status" value="1"/>
</dbReference>
<feature type="short sequence motif" description="'KMSKS' region" evidence="9">
    <location>
        <begin position="296"/>
        <end position="300"/>
    </location>
</feature>
<feature type="binding site" evidence="9">
    <location>
        <position position="148"/>
    </location>
    <ligand>
        <name>Zn(2+)</name>
        <dbReference type="ChEBI" id="CHEBI:29105"/>
    </ligand>
</feature>
<dbReference type="InterPro" id="IPR023457">
    <property type="entry name" value="Met-tRNA_synth_2"/>
</dbReference>
<feature type="domain" description="Methionyl-tRNA synthetase anticodon-binding" evidence="12">
    <location>
        <begin position="377"/>
        <end position="514"/>
    </location>
</feature>
<dbReference type="GO" id="GO:0004825">
    <property type="term" value="F:methionine-tRNA ligase activity"/>
    <property type="evidence" value="ECO:0007669"/>
    <property type="project" value="UniProtKB-UniRule"/>
</dbReference>
<dbReference type="InterPro" id="IPR014729">
    <property type="entry name" value="Rossmann-like_a/b/a_fold"/>
</dbReference>
<protein>
    <recommendedName>
        <fullName evidence="9">Methionine--tRNA ligase</fullName>
        <ecNumber evidence="9">6.1.1.10</ecNumber>
    </recommendedName>
    <alternativeName>
        <fullName evidence="9">Methionyl-tRNA synthetase</fullName>
        <shortName evidence="9">MetRS</shortName>
    </alternativeName>
</protein>
<dbReference type="Gene3D" id="3.40.50.620">
    <property type="entry name" value="HUPs"/>
    <property type="match status" value="1"/>
</dbReference>
<dbReference type="OrthoDB" id="9810191at2"/>
<evidence type="ECO:0000259" key="11">
    <source>
        <dbReference type="Pfam" id="PF09334"/>
    </source>
</evidence>
<dbReference type="InterPro" id="IPR032678">
    <property type="entry name" value="tRNA-synt_1_cat_dom"/>
</dbReference>
<reference evidence="13 14" key="1">
    <citation type="submission" date="2019-01" db="EMBL/GenBank/DDBJ databases">
        <title>Egibacter rhizosphaerae EGI 80759T.</title>
        <authorList>
            <person name="Chen D.-D."/>
            <person name="Tian Y."/>
            <person name="Jiao J.-Y."/>
            <person name="Zhang X.-T."/>
            <person name="Zhang Y.-G."/>
            <person name="Zhang Y."/>
            <person name="Xiao M."/>
            <person name="Shu W.-S."/>
            <person name="Li W.-J."/>
        </authorList>
    </citation>
    <scope>NUCLEOTIDE SEQUENCE [LARGE SCALE GENOMIC DNA]</scope>
    <source>
        <strain evidence="13 14">EGI 80759</strain>
    </source>
</reference>
<dbReference type="Gene3D" id="2.170.220.10">
    <property type="match status" value="1"/>
</dbReference>
<evidence type="ECO:0000256" key="9">
    <source>
        <dbReference type="HAMAP-Rule" id="MF_01228"/>
    </source>
</evidence>
<keyword evidence="3 9" id="KW-0479">Metal-binding</keyword>
<comment type="similarity">
    <text evidence="9">Belongs to the class-I aminoacyl-tRNA synthetase family. MetG type 2A subfamily.</text>
</comment>
<dbReference type="EMBL" id="CP036402">
    <property type="protein sequence ID" value="QBI21101.1"/>
    <property type="molecule type" value="Genomic_DNA"/>
</dbReference>
<feature type="domain" description="tRNA synthetases class I catalytic" evidence="10">
    <location>
        <begin position="14"/>
        <end position="121"/>
    </location>
</feature>
<dbReference type="GO" id="GO:0006431">
    <property type="term" value="P:methionyl-tRNA aminoacylation"/>
    <property type="evidence" value="ECO:0007669"/>
    <property type="project" value="UniProtKB-UniRule"/>
</dbReference>
<dbReference type="GO" id="GO:0005524">
    <property type="term" value="F:ATP binding"/>
    <property type="evidence" value="ECO:0007669"/>
    <property type="project" value="UniProtKB-UniRule"/>
</dbReference>
<evidence type="ECO:0000256" key="7">
    <source>
        <dbReference type="ARBA" id="ARBA00022917"/>
    </source>
</evidence>
<dbReference type="NCBIfam" id="TIGR00398">
    <property type="entry name" value="metG"/>
    <property type="match status" value="1"/>
</dbReference>
<dbReference type="KEGG" id="erz:ER308_16995"/>
<dbReference type="SUPFAM" id="SSF47323">
    <property type="entry name" value="Anticodon-binding domain of a subclass of class I aminoacyl-tRNA synthetases"/>
    <property type="match status" value="1"/>
</dbReference>
<dbReference type="Gene3D" id="1.10.730.10">
    <property type="entry name" value="Isoleucyl-tRNA Synthetase, Domain 1"/>
    <property type="match status" value="1"/>
</dbReference>
<dbReference type="AlphaFoldDB" id="A0A411YIX3"/>
<dbReference type="InterPro" id="IPR014758">
    <property type="entry name" value="Met-tRNA_synth"/>
</dbReference>
<dbReference type="HAMAP" id="MF_01228">
    <property type="entry name" value="Met_tRNA_synth_type2"/>
    <property type="match status" value="1"/>
</dbReference>
<dbReference type="PANTHER" id="PTHR43326">
    <property type="entry name" value="METHIONYL-TRNA SYNTHETASE"/>
    <property type="match status" value="1"/>
</dbReference>
<dbReference type="RefSeq" id="WP_131156094.1">
    <property type="nucleotide sequence ID" value="NZ_CP036402.1"/>
</dbReference>
<keyword evidence="2 9" id="KW-0436">Ligase</keyword>
<evidence type="ECO:0000259" key="10">
    <source>
        <dbReference type="Pfam" id="PF01406"/>
    </source>
</evidence>
<evidence type="ECO:0000256" key="1">
    <source>
        <dbReference type="ARBA" id="ARBA00003314"/>
    </source>
</evidence>
<keyword evidence="8 9" id="KW-0030">Aminoacyl-tRNA synthetase</keyword>
<comment type="subunit">
    <text evidence="9">Monomer.</text>
</comment>
<evidence type="ECO:0000256" key="6">
    <source>
        <dbReference type="ARBA" id="ARBA00022840"/>
    </source>
</evidence>
<evidence type="ECO:0000313" key="13">
    <source>
        <dbReference type="EMBL" id="QBI21101.1"/>
    </source>
</evidence>
<comment type="caution">
    <text evidence="9">Lacks conserved residue(s) required for the propagation of feature annotation.</text>
</comment>
<dbReference type="Pfam" id="PF19303">
    <property type="entry name" value="Anticodon_3"/>
    <property type="match status" value="1"/>
</dbReference>
<accession>A0A411YIX3</accession>
<evidence type="ECO:0000256" key="8">
    <source>
        <dbReference type="ARBA" id="ARBA00023146"/>
    </source>
</evidence>
<dbReference type="GO" id="GO:0005737">
    <property type="term" value="C:cytoplasm"/>
    <property type="evidence" value="ECO:0007669"/>
    <property type="project" value="UniProtKB-SubCell"/>
</dbReference>
<dbReference type="CDD" id="cd07957">
    <property type="entry name" value="Anticodon_Ia_Met"/>
    <property type="match status" value="1"/>
</dbReference>
<dbReference type="CDD" id="cd00814">
    <property type="entry name" value="MetRS_core"/>
    <property type="match status" value="1"/>
</dbReference>
<proteinExistence type="inferred from homology"/>
<gene>
    <name evidence="9 13" type="primary">metG</name>
    <name evidence="13" type="ORF">ER308_16995</name>
</gene>
<keyword evidence="5 9" id="KW-0862">Zinc</keyword>
<keyword evidence="4 9" id="KW-0547">Nucleotide-binding</keyword>
<dbReference type="InterPro" id="IPR041872">
    <property type="entry name" value="Anticodon_Met"/>
</dbReference>
<keyword evidence="7 9" id="KW-0648">Protein biosynthesis</keyword>
<feature type="domain" description="Methionyl/Leucyl tRNA synthetase" evidence="11">
    <location>
        <begin position="145"/>
        <end position="360"/>
    </location>
</feature>
<keyword evidence="14" id="KW-1185">Reference proteome</keyword>
<dbReference type="FunFam" id="2.170.220.10:FF:000003">
    <property type="entry name" value="Methionine--tRNA ligase"/>
    <property type="match status" value="1"/>
</dbReference>
<evidence type="ECO:0000256" key="5">
    <source>
        <dbReference type="ARBA" id="ARBA00022833"/>
    </source>
</evidence>
<dbReference type="Proteomes" id="UP000291469">
    <property type="component" value="Chromosome"/>
</dbReference>
<dbReference type="PANTHER" id="PTHR43326:SF1">
    <property type="entry name" value="METHIONINE--TRNA LIGASE, MITOCHONDRIAL"/>
    <property type="match status" value="1"/>
</dbReference>
<comment type="subcellular location">
    <subcellularLocation>
        <location evidence="9">Cytoplasm</location>
    </subcellularLocation>
</comment>
<dbReference type="EC" id="6.1.1.10" evidence="9"/>
<comment type="catalytic activity">
    <reaction evidence="9">
        <text>tRNA(Met) + L-methionine + ATP = L-methionyl-tRNA(Met) + AMP + diphosphate</text>
        <dbReference type="Rhea" id="RHEA:13481"/>
        <dbReference type="Rhea" id="RHEA-COMP:9667"/>
        <dbReference type="Rhea" id="RHEA-COMP:9698"/>
        <dbReference type="ChEBI" id="CHEBI:30616"/>
        <dbReference type="ChEBI" id="CHEBI:33019"/>
        <dbReference type="ChEBI" id="CHEBI:57844"/>
        <dbReference type="ChEBI" id="CHEBI:78442"/>
        <dbReference type="ChEBI" id="CHEBI:78530"/>
        <dbReference type="ChEBI" id="CHEBI:456215"/>
        <dbReference type="EC" id="6.1.1.10"/>
    </reaction>
</comment>
<name>A0A411YIX3_9ACTN</name>
<comment type="function">
    <text evidence="1 9">Is required not only for elongation of protein synthesis but also for the initiation of all mRNA translation through initiator tRNA(fMet) aminoacylation.</text>
</comment>
<dbReference type="SUPFAM" id="SSF52374">
    <property type="entry name" value="Nucleotidylyl transferase"/>
    <property type="match status" value="1"/>
</dbReference>
<keyword evidence="9" id="KW-0963">Cytoplasm</keyword>
<keyword evidence="6 9" id="KW-0067">ATP-binding</keyword>
<dbReference type="PRINTS" id="PR01041">
    <property type="entry name" value="TRNASYNTHMET"/>
</dbReference>
<feature type="binding site" evidence="9">
    <location>
        <position position="127"/>
    </location>
    <ligand>
        <name>Zn(2+)</name>
        <dbReference type="ChEBI" id="CHEBI:29105"/>
    </ligand>
</feature>
<evidence type="ECO:0000256" key="4">
    <source>
        <dbReference type="ARBA" id="ARBA00022741"/>
    </source>
</evidence>
<dbReference type="InterPro" id="IPR015413">
    <property type="entry name" value="Methionyl/Leucyl_tRNA_Synth"/>
</dbReference>
<dbReference type="GO" id="GO:0046872">
    <property type="term" value="F:metal ion binding"/>
    <property type="evidence" value="ECO:0007669"/>
    <property type="project" value="UniProtKB-KW"/>
</dbReference>
<organism evidence="13 14">
    <name type="scientific">Egibacter rhizosphaerae</name>
    <dbReference type="NCBI Taxonomy" id="1670831"/>
    <lineage>
        <taxon>Bacteria</taxon>
        <taxon>Bacillati</taxon>
        <taxon>Actinomycetota</taxon>
        <taxon>Nitriliruptoria</taxon>
        <taxon>Egibacterales</taxon>
        <taxon>Egibacteraceae</taxon>
        <taxon>Egibacter</taxon>
    </lineage>
</organism>
<evidence type="ECO:0000256" key="2">
    <source>
        <dbReference type="ARBA" id="ARBA00022598"/>
    </source>
</evidence>
<dbReference type="NCBIfam" id="NF008900">
    <property type="entry name" value="PRK12267.1"/>
    <property type="match status" value="1"/>
</dbReference>
<sequence>MKDTYYLTTPIYYVNDVPHIGHAYTTVAADVLARWRRLNGDRVHLLTGTDEHGQKVARAAEERGLDPQAHCDDILPRWKEMLELLGISNDDFIRTTEDRHTARVQEFMQRLYDQGDLYKSVYSGPYCVRCEAYYSESELVDGDQCPIHRQPVERLEQENWFFRLSKYGPALLELYDSRPEFVQPDVRRNEVRAFVESGLEDISATRTEFSWGVPCPWDEGHIFYVWFDALLNYITAIGYGADDDAFARRWPADVHLIGKDILRFHAVYWPAMLIAAGVEVPRQVYAHGFLLVGGEKMGKSNATGIQPSELVDHFGRDCYRYYFLREISFGQDGTFSWESMEARYETDLANELGNLANRVLNMVTRYADAKVPDPSVAGGEPGPEEERLAADRQAAVEGMAEFDQLAFKKGLEHLWVLVRGVNRYVEATEPWQLNKRGETARLARVLYEGVDALRVIAVLVSPVMPDAAGKLWHKLGPDEPLETQRLPDAGHGGRTAVGATVERGELLFPKLPEEAGT</sequence>
<dbReference type="InterPro" id="IPR009080">
    <property type="entry name" value="tRNAsynth_Ia_anticodon-bd"/>
</dbReference>
<feature type="binding site" evidence="9">
    <location>
        <position position="145"/>
    </location>
    <ligand>
        <name>Zn(2+)</name>
        <dbReference type="ChEBI" id="CHEBI:29105"/>
    </ligand>
</feature>
<dbReference type="InterPro" id="IPR033911">
    <property type="entry name" value="MetRS_core"/>
</dbReference>
<comment type="cofactor">
    <cofactor evidence="9">
        <name>Zn(2+)</name>
        <dbReference type="ChEBI" id="CHEBI:29105"/>
    </cofactor>
    <text evidence="9">Binds 1 zinc ion per subunit.</text>
</comment>